<proteinExistence type="inferred from homology"/>
<comment type="caution">
    <text evidence="3">The sequence shown here is derived from an EMBL/GenBank/DDBJ whole genome shotgun (WGS) entry which is preliminary data.</text>
</comment>
<dbReference type="PANTHER" id="PTHR30157:SF0">
    <property type="entry name" value="NADPH-DEPENDENT FERRIC-CHELATE REDUCTASE"/>
    <property type="match status" value="1"/>
</dbReference>
<dbReference type="InterPro" id="IPR039261">
    <property type="entry name" value="FNR_nucleotide-bd"/>
</dbReference>
<dbReference type="PROSITE" id="PS51384">
    <property type="entry name" value="FAD_FR"/>
    <property type="match status" value="1"/>
</dbReference>
<dbReference type="RefSeq" id="WP_167175919.1">
    <property type="nucleotide sequence ID" value="NZ_BAAAEJ010000003.1"/>
</dbReference>
<gene>
    <name evidence="3" type="ORF">GCM10009093_04130</name>
</gene>
<protein>
    <submittedName>
        <fullName evidence="3">Siderophore-interacting protein</fullName>
    </submittedName>
</protein>
<dbReference type="InterPro" id="IPR013113">
    <property type="entry name" value="SIP_FAD-bd"/>
</dbReference>
<dbReference type="InterPro" id="IPR017927">
    <property type="entry name" value="FAD-bd_FR_type"/>
</dbReference>
<organism evidence="3 4">
    <name type="scientific">Brevundimonas terrae</name>
    <dbReference type="NCBI Taxonomy" id="363631"/>
    <lineage>
        <taxon>Bacteria</taxon>
        <taxon>Pseudomonadati</taxon>
        <taxon>Pseudomonadota</taxon>
        <taxon>Alphaproteobacteria</taxon>
        <taxon>Caulobacterales</taxon>
        <taxon>Caulobacteraceae</taxon>
        <taxon>Brevundimonas</taxon>
    </lineage>
</organism>
<comment type="similarity">
    <text evidence="1">Belongs to the SIP oxidoreductase family.</text>
</comment>
<sequence>MKDAQLRQPRRVRHELKFRRARVAGVQQLTPVLKRIVLEGDELEGFFSPGFDDHVKIFPVPRGQLLQLPSVGPDGPVFAEPRPVARDYTPRAFDADKRQLTIDFAVGHGGPATAWAEAAEVGDELGLGGPRGSFLVPTSFAQHLLVGDEAAIPAISRRLEELPAGSRAIACIEVADPDGELDMPSEADAEIIWVHRHGGPRGRGEALTAAAIEAASRIDPADAYIWVACESSVARAMRPALLAARRFNPKWMKVAGYWRLGHAGSHDVIED</sequence>
<feature type="domain" description="FAD-binding FR-type" evidence="2">
    <location>
        <begin position="16"/>
        <end position="137"/>
    </location>
</feature>
<dbReference type="EMBL" id="BAAAEJ010000003">
    <property type="protein sequence ID" value="GAA0380312.1"/>
    <property type="molecule type" value="Genomic_DNA"/>
</dbReference>
<dbReference type="Proteomes" id="UP001500791">
    <property type="component" value="Unassembled WGS sequence"/>
</dbReference>
<dbReference type="InterPro" id="IPR039374">
    <property type="entry name" value="SIP_fam"/>
</dbReference>
<dbReference type="Gene3D" id="3.40.50.80">
    <property type="entry name" value="Nucleotide-binding domain of ferredoxin-NADP reductase (FNR) module"/>
    <property type="match status" value="1"/>
</dbReference>
<dbReference type="Pfam" id="PF08021">
    <property type="entry name" value="FAD_binding_9"/>
    <property type="match status" value="1"/>
</dbReference>
<dbReference type="SUPFAM" id="SSF63380">
    <property type="entry name" value="Riboflavin synthase domain-like"/>
    <property type="match status" value="1"/>
</dbReference>
<reference evidence="3 4" key="1">
    <citation type="journal article" date="2019" name="Int. J. Syst. Evol. Microbiol.">
        <title>The Global Catalogue of Microorganisms (GCM) 10K type strain sequencing project: providing services to taxonomists for standard genome sequencing and annotation.</title>
        <authorList>
            <consortium name="The Broad Institute Genomics Platform"/>
            <consortium name="The Broad Institute Genome Sequencing Center for Infectious Disease"/>
            <person name="Wu L."/>
            <person name="Ma J."/>
        </authorList>
    </citation>
    <scope>NUCLEOTIDE SEQUENCE [LARGE SCALE GENOMIC DNA]</scope>
    <source>
        <strain evidence="3 4">JCM 13476</strain>
    </source>
</reference>
<dbReference type="CDD" id="cd06193">
    <property type="entry name" value="siderophore_interacting"/>
    <property type="match status" value="1"/>
</dbReference>
<evidence type="ECO:0000256" key="1">
    <source>
        <dbReference type="ARBA" id="ARBA00035644"/>
    </source>
</evidence>
<evidence type="ECO:0000313" key="3">
    <source>
        <dbReference type="EMBL" id="GAA0380312.1"/>
    </source>
</evidence>
<keyword evidence="4" id="KW-1185">Reference proteome</keyword>
<accession>A0ABN0Y2F3</accession>
<dbReference type="Pfam" id="PF04954">
    <property type="entry name" value="SIP"/>
    <property type="match status" value="1"/>
</dbReference>
<evidence type="ECO:0000259" key="2">
    <source>
        <dbReference type="PROSITE" id="PS51384"/>
    </source>
</evidence>
<name>A0ABN0Y2F3_9CAUL</name>
<evidence type="ECO:0000313" key="4">
    <source>
        <dbReference type="Proteomes" id="UP001500791"/>
    </source>
</evidence>
<dbReference type="PANTHER" id="PTHR30157">
    <property type="entry name" value="FERRIC REDUCTASE, NADPH-DEPENDENT"/>
    <property type="match status" value="1"/>
</dbReference>
<dbReference type="InterPro" id="IPR017938">
    <property type="entry name" value="Riboflavin_synthase-like_b-brl"/>
</dbReference>
<dbReference type="Gene3D" id="2.40.30.10">
    <property type="entry name" value="Translation factors"/>
    <property type="match status" value="1"/>
</dbReference>
<dbReference type="InterPro" id="IPR007037">
    <property type="entry name" value="SIP_rossman_dom"/>
</dbReference>